<dbReference type="EMBL" id="CP046315">
    <property type="protein sequence ID" value="QGS09958.1"/>
    <property type="molecule type" value="Genomic_DNA"/>
</dbReference>
<organism evidence="1 2">
    <name type="scientific">Schaalia odontolytica</name>
    <dbReference type="NCBI Taxonomy" id="1660"/>
    <lineage>
        <taxon>Bacteria</taxon>
        <taxon>Bacillati</taxon>
        <taxon>Actinomycetota</taxon>
        <taxon>Actinomycetes</taxon>
        <taxon>Actinomycetales</taxon>
        <taxon>Actinomycetaceae</taxon>
        <taxon>Schaalia</taxon>
    </lineage>
</organism>
<gene>
    <name evidence="1" type="ORF">FOC40_00025</name>
</gene>
<reference evidence="1 2" key="1">
    <citation type="submission" date="2019-11" db="EMBL/GenBank/DDBJ databases">
        <title>FDA dAtabase for Regulatory Grade micrObial Sequences (FDA-ARGOS): Supporting development and validation of Infectious Disease Dx tests.</title>
        <authorList>
            <person name="Stonesifer R."/>
            <person name="Tallon L."/>
            <person name="Sadzewicz L."/>
            <person name="Vavikolanu K."/>
            <person name="Mehta A."/>
            <person name="Aluvathingal J."/>
            <person name="Nadendla S."/>
            <person name="Myers T."/>
            <person name="Yan Y."/>
            <person name="Sichtig H."/>
        </authorList>
    </citation>
    <scope>NUCLEOTIDE SEQUENCE [LARGE SCALE GENOMIC DNA]</scope>
    <source>
        <strain evidence="1 2">FDAARGOS_732</strain>
    </source>
</reference>
<sequence>MLLLDDRLAADGHGGGGADSNSLVEALVALAGDYGMRVSVPDELRPKMKGSSELAKALRALDALPDAPTDLPREASAALSAIVSRRADGGVPTSG</sequence>
<dbReference type="AlphaFoldDB" id="A0A857A6Z4"/>
<evidence type="ECO:0000313" key="2">
    <source>
        <dbReference type="Proteomes" id="UP000424490"/>
    </source>
</evidence>
<dbReference type="RefSeq" id="WP_003797207.1">
    <property type="nucleotide sequence ID" value="NZ_CP046315.1"/>
</dbReference>
<evidence type="ECO:0000313" key="1">
    <source>
        <dbReference type="EMBL" id="QGS09958.1"/>
    </source>
</evidence>
<protein>
    <submittedName>
        <fullName evidence="1">Uncharacterized protein</fullName>
    </submittedName>
</protein>
<proteinExistence type="predicted"/>
<accession>A0A857A6Z4</accession>
<name>A0A857A6Z4_9ACTO</name>
<dbReference type="Proteomes" id="UP000424490">
    <property type="component" value="Chromosome"/>
</dbReference>